<dbReference type="Gene3D" id="3.90.190.10">
    <property type="entry name" value="Protein tyrosine phosphatase superfamily"/>
    <property type="match status" value="1"/>
</dbReference>
<dbReference type="AlphaFoldDB" id="A0AAN8IB94"/>
<gene>
    <name evidence="2" type="ORF">GCK32_011052</name>
</gene>
<dbReference type="InterPro" id="IPR000242">
    <property type="entry name" value="PTP_cat"/>
</dbReference>
<dbReference type="PANTHER" id="PTHR46163">
    <property type="entry name" value="TYROSINE-PROTEIN PHOSPHATASE-RELATED"/>
    <property type="match status" value="1"/>
</dbReference>
<dbReference type="Proteomes" id="UP001331761">
    <property type="component" value="Unassembled WGS sequence"/>
</dbReference>
<evidence type="ECO:0000313" key="3">
    <source>
        <dbReference type="Proteomes" id="UP001331761"/>
    </source>
</evidence>
<sequence length="150" mass="16890">MENTLGEFWHMILQEGCRLIIMLCSLVEDDKEKCAPYYPTLVGSTLLVETTTITSIERNTEGLLTMSLFKVKNGDTEILVRHLQYTKWPDHSSPVKTDAALELHREISDTHLQPYQDLTFVSPTSAVPRRGHVKEAQASRLTSAASQMVS</sequence>
<feature type="domain" description="Tyrosine-protein phosphatase" evidence="1">
    <location>
        <begin position="1"/>
        <end position="131"/>
    </location>
</feature>
<proteinExistence type="predicted"/>
<dbReference type="PROSITE" id="PS50055">
    <property type="entry name" value="TYR_PHOSPHATASE_PTP"/>
    <property type="match status" value="1"/>
</dbReference>
<dbReference type="SUPFAM" id="SSF52799">
    <property type="entry name" value="(Phosphotyrosine protein) phosphatases II"/>
    <property type="match status" value="1"/>
</dbReference>
<dbReference type="Pfam" id="PF00102">
    <property type="entry name" value="Y_phosphatase"/>
    <property type="match status" value="1"/>
</dbReference>
<evidence type="ECO:0000259" key="1">
    <source>
        <dbReference type="PROSITE" id="PS50055"/>
    </source>
</evidence>
<name>A0AAN8IB94_TRICO</name>
<dbReference type="InterPro" id="IPR052782">
    <property type="entry name" value="Oocyte-zygote_transition_reg"/>
</dbReference>
<protein>
    <recommendedName>
        <fullName evidence="1">Tyrosine-protein phosphatase domain-containing protein</fullName>
    </recommendedName>
</protein>
<dbReference type="CDD" id="cd00047">
    <property type="entry name" value="PTPc"/>
    <property type="match status" value="1"/>
</dbReference>
<organism evidence="2 3">
    <name type="scientific">Trichostrongylus colubriformis</name>
    <name type="common">Black scour worm</name>
    <dbReference type="NCBI Taxonomy" id="6319"/>
    <lineage>
        <taxon>Eukaryota</taxon>
        <taxon>Metazoa</taxon>
        <taxon>Ecdysozoa</taxon>
        <taxon>Nematoda</taxon>
        <taxon>Chromadorea</taxon>
        <taxon>Rhabditida</taxon>
        <taxon>Rhabditina</taxon>
        <taxon>Rhabditomorpha</taxon>
        <taxon>Strongyloidea</taxon>
        <taxon>Trichostrongylidae</taxon>
        <taxon>Trichostrongylus</taxon>
    </lineage>
</organism>
<dbReference type="EMBL" id="WIXE01023647">
    <property type="protein sequence ID" value="KAK5966301.1"/>
    <property type="molecule type" value="Genomic_DNA"/>
</dbReference>
<reference evidence="2 3" key="1">
    <citation type="submission" date="2019-10" db="EMBL/GenBank/DDBJ databases">
        <title>Assembly and Annotation for the nematode Trichostrongylus colubriformis.</title>
        <authorList>
            <person name="Martin J."/>
        </authorList>
    </citation>
    <scope>NUCLEOTIDE SEQUENCE [LARGE SCALE GENOMIC DNA]</scope>
    <source>
        <strain evidence="2">G859</strain>
        <tissue evidence="2">Whole worm</tissue>
    </source>
</reference>
<comment type="caution">
    <text evidence="2">The sequence shown here is derived from an EMBL/GenBank/DDBJ whole genome shotgun (WGS) entry which is preliminary data.</text>
</comment>
<evidence type="ECO:0000313" key="2">
    <source>
        <dbReference type="EMBL" id="KAK5966301.1"/>
    </source>
</evidence>
<dbReference type="GO" id="GO:0004725">
    <property type="term" value="F:protein tyrosine phosphatase activity"/>
    <property type="evidence" value="ECO:0007669"/>
    <property type="project" value="InterPro"/>
</dbReference>
<keyword evidence="3" id="KW-1185">Reference proteome</keyword>
<dbReference type="InterPro" id="IPR029021">
    <property type="entry name" value="Prot-tyrosine_phosphatase-like"/>
</dbReference>
<accession>A0AAN8IB94</accession>